<protein>
    <submittedName>
        <fullName evidence="2">Cullin-like protein</fullName>
    </submittedName>
</protein>
<evidence type="ECO:0000313" key="2">
    <source>
        <dbReference type="EMBL" id="MCH86884.1"/>
    </source>
</evidence>
<accession>A0A392MKU0</accession>
<evidence type="ECO:0000256" key="1">
    <source>
        <dbReference type="SAM" id="Phobius"/>
    </source>
</evidence>
<feature type="transmembrane region" description="Helical" evidence="1">
    <location>
        <begin position="289"/>
        <end position="310"/>
    </location>
</feature>
<proteinExistence type="predicted"/>
<keyword evidence="1" id="KW-1133">Transmembrane helix</keyword>
<comment type="caution">
    <text evidence="2">The sequence shown here is derived from an EMBL/GenBank/DDBJ whole genome shotgun (WGS) entry which is preliminary data.</text>
</comment>
<dbReference type="Proteomes" id="UP000265520">
    <property type="component" value="Unassembled WGS sequence"/>
</dbReference>
<gene>
    <name evidence="2" type="ORF">A2U01_0007744</name>
</gene>
<dbReference type="AlphaFoldDB" id="A0A392MKU0"/>
<keyword evidence="3" id="KW-1185">Reference proteome</keyword>
<reference evidence="2 3" key="1">
    <citation type="journal article" date="2018" name="Front. Plant Sci.">
        <title>Red Clover (Trifolium pratense) and Zigzag Clover (T. medium) - A Picture of Genomic Similarities and Differences.</title>
        <authorList>
            <person name="Dluhosova J."/>
            <person name="Istvanek J."/>
            <person name="Nedelnik J."/>
            <person name="Repkova J."/>
        </authorList>
    </citation>
    <scope>NUCLEOTIDE SEQUENCE [LARGE SCALE GENOMIC DNA]</scope>
    <source>
        <strain evidence="3">cv. 10/8</strain>
        <tissue evidence="2">Leaf</tissue>
    </source>
</reference>
<sequence>MASASSSAVQNPLNPLNLPQIMTIGKSPLLTGNVMQFDESLLKFCYDKMVDFESLKVNDFDVEELFLNQGWKRYFEMLNSPIFTNLVKEFWMKSKVYDDLAARMEEEQVVLKNPSLKGKTRDQMGLKAYNGTKIRSNIAGLDFTITKAHFAKLLSLEDRSKKISEYKNEVCYREAIKKELYEDKSMVGKSKGLKAKCLVLFKIFISSIVPRSGGTNTISWEHQHFIYFLLKGKQINLLDCLFENLCLTVALKIAFSARSGSCAAHSLCCAARSVCVVFVVFLLAAVPRTGVTCGACSVVVIVVGLFWFLCRAQAFAAPRTDPCW</sequence>
<evidence type="ECO:0000313" key="3">
    <source>
        <dbReference type="Proteomes" id="UP000265520"/>
    </source>
</evidence>
<keyword evidence="1" id="KW-0812">Transmembrane</keyword>
<organism evidence="2 3">
    <name type="scientific">Trifolium medium</name>
    <dbReference type="NCBI Taxonomy" id="97028"/>
    <lineage>
        <taxon>Eukaryota</taxon>
        <taxon>Viridiplantae</taxon>
        <taxon>Streptophyta</taxon>
        <taxon>Embryophyta</taxon>
        <taxon>Tracheophyta</taxon>
        <taxon>Spermatophyta</taxon>
        <taxon>Magnoliopsida</taxon>
        <taxon>eudicotyledons</taxon>
        <taxon>Gunneridae</taxon>
        <taxon>Pentapetalae</taxon>
        <taxon>rosids</taxon>
        <taxon>fabids</taxon>
        <taxon>Fabales</taxon>
        <taxon>Fabaceae</taxon>
        <taxon>Papilionoideae</taxon>
        <taxon>50 kb inversion clade</taxon>
        <taxon>NPAAA clade</taxon>
        <taxon>Hologalegina</taxon>
        <taxon>IRL clade</taxon>
        <taxon>Trifolieae</taxon>
        <taxon>Trifolium</taxon>
    </lineage>
</organism>
<dbReference type="EMBL" id="LXQA010011125">
    <property type="protein sequence ID" value="MCH86884.1"/>
    <property type="molecule type" value="Genomic_DNA"/>
</dbReference>
<name>A0A392MKU0_9FABA</name>
<keyword evidence="1" id="KW-0472">Membrane</keyword>
<feature type="non-terminal residue" evidence="2">
    <location>
        <position position="324"/>
    </location>
</feature>